<feature type="domain" description="Anaphase-promoting complex subunit 1 N-terminal" evidence="6">
    <location>
        <begin position="78"/>
        <end position="191"/>
    </location>
</feature>
<feature type="domain" description="Anaphase-promoting complex subunit 1 middle" evidence="8">
    <location>
        <begin position="699"/>
        <end position="989"/>
    </location>
</feature>
<dbReference type="Pfam" id="PF18122">
    <property type="entry name" value="APC1_C"/>
    <property type="match status" value="1"/>
</dbReference>
<evidence type="ECO:0000313" key="11">
    <source>
        <dbReference type="Proteomes" id="UP001234178"/>
    </source>
</evidence>
<dbReference type="Gene3D" id="1.25.10.10">
    <property type="entry name" value="Leucine-rich Repeat Variant"/>
    <property type="match status" value="2"/>
</dbReference>
<comment type="similarity">
    <text evidence="1">Belongs to the APC1 family.</text>
</comment>
<keyword evidence="2" id="KW-0132">Cell division</keyword>
<dbReference type="InterPro" id="IPR049255">
    <property type="entry name" value="Apc1_N"/>
</dbReference>
<protein>
    <recommendedName>
        <fullName evidence="12">Anaphase-promoting complex subunit 1</fullName>
    </recommendedName>
</protein>
<sequence>MATALRKAFSKIVTLDVLQYSALNGTNDDKMIAAGEPQVYVPHGKQILEQYESSSYRRTSAFNTSLESQDVFTLSTLGIESEEETEVYIHENTVVWSRGYGEVYWELVKKYTCDGSVQQAFWFDFDENPNRPSCANVMSTDKPIGRKIPSLCIVEKSKVTVHTMNGDEYICAVPYEIHRVWPTRFGLVFEKCQTSNPDIPNWFSLYHPLEEIVPVVLRDGIDREHVNFAKDKKLKFVYTGIDPSICVTFNEDTGLHSIWLIRKAEVDESLCVSVSNKGISNPSANQSAFSGTFVPSNVASPSLSRSFALSQIYNTSFQQSPANLPSIFNTTARTPKFDLDLSHRFNTPKGSKNYAQHFAMSSLQFNQSKISGSPLRRIGSNSRTSAILARTPVPSPSASSLFNEMEVADDEEPLLPDLCLQILWSEDSKKSSCSQAVKAFVAVDWLGKLCVCWLMDDEKTLRCIDLKVTENRNTGNPLYICCAQWTIPAKDAEYIPALKAVLVLDPVLSDGNSLTLYSGSTKLTKVHVPNCSPPSGTGISLSIQRLSLEASSINSKFIPSTPLNSSRRSSLMPDLTSSIVHDSSVTLSPIPASSPPLSFRTLQDAVGRQVTLKCSDRSLLRTLLPPLCTSALVERCLRSLRAALPPDIYLAVAAKFYCVRNAPGPADFSPPAEFDAFRSTLLTLLGFDAKSLDASISSIASPVVESKKSRTNLEEGANEDWQYLVESQYAKIFPQLFGLDFFRGLNPIAQQTVVQVNSDSAYFAYLPHVLLVLHVLFEDLKLDALMWSDAQLLVTLLIPLASALNLTQYCDSYWRDFPAVWNSNNIKLGVVHPSDLDKLQGMIQRMEVPCNIHNHLLSLMSKKKICTPYPHVKLVNTRSRDIITLFAILYGTADEHHLVSVHEYVRDFEWVEHSGRVSLPFNVVVPSQQRRQTALVLKMSSCGWTREDLNALPAGIGLPLRYALFCCQLDPPTDWPDEAYKLINREDMCQLPAGCAIQPLSSIAPELNLKIEAQRNKSAGSGGINKDDYAEDGMEGVIDLPIWKLLFPRDHRIQEVRRLLGSSRPVVVVLPASQQQGLSEHELIEEREKQLLVLCIRIMAISVGRGMLTLHTATPTVTETLSIPKLCLTGKTPHNGAAVDMTHIDVPANMSLWPQFHNGVAAGLRVSPGTKYVDSNWINLSRGGNRPGQTAATPALGELNAEVAGFLLGLGITGHLNKFNDLVIHEHLNRDHEMTQLALVLGLGIGKRGSMEADTLRIISVYVESLSPASSSSINGCGGGSIEVPQNVRVAALMSIGFLYQGSAHRYMTEVLLDEIDRPPGPEMDNCVDRESYSLSAGLALGLVTLGQGGQMTGLADLRLADTLYHFMVGGTKRNCNSSNAKPRSTMSSASYQIREGNTVNVDVTAPGAILALGLMFHRTNNTAAAKWMEAPDSQQLLDSIRPDFLLLRTLARGLILWDDVMPTRDWVESNVPPNIRRYSLRNPGDPDSQSQQVDYETMNQAFYNIMAGSCFVLGLKFAGSSNAEAFNTLYRYSKVLISLSGRSVAEWAGKATLEACLNTLVLSLSMVMAGTGDLQVLRLCRHLRMRSGTFSNVVTYGSHMATHMALGFLYLGGGRLSLSTSPEAIAALVCACYPKFPTHSNDNRYHLQALRHLYVLATEPRLLMPIEIPNMQPCYTTLQVVFNNADSSSFQLRAPCLLPELRFLQRVQLLDPRYRTIVFDRQHNWNKLKCILQGKDHLIVQRKAGCLSYAEDPTGLASLATPTLSAWAIRASTVANFTTDKFVIFLCRHFLGAPEKGQTQILIKQECKPLDTQLRLLSLVLNDCVVNEKTEMVKPWLQLLHKSGQRDSSTLPLWQLKFLINFPVNSSPSSKSTPFIDPEMVLALRHELESTWDHIDAELRTSLHNYFAGKDTPRERSQSVDLANLTVFYDLPLPLPKFAADPVSLLIQSGDQKLAARLAILLHL</sequence>
<dbReference type="Proteomes" id="UP001234178">
    <property type="component" value="Unassembled WGS sequence"/>
</dbReference>
<evidence type="ECO:0000256" key="2">
    <source>
        <dbReference type="ARBA" id="ARBA00022618"/>
    </source>
</evidence>
<evidence type="ECO:0000256" key="1">
    <source>
        <dbReference type="ARBA" id="ARBA00010547"/>
    </source>
</evidence>
<dbReference type="PANTHER" id="PTHR12827">
    <property type="entry name" value="MEIOTIC CHECKPOINT REGULATOR TSG24 FAMILY MEMBER"/>
    <property type="match status" value="1"/>
</dbReference>
<keyword evidence="5" id="KW-0131">Cell cycle</keyword>
<proteinExistence type="inferred from homology"/>
<evidence type="ECO:0000259" key="7">
    <source>
        <dbReference type="Pfam" id="PF18122"/>
    </source>
</evidence>
<evidence type="ECO:0008006" key="12">
    <source>
        <dbReference type="Google" id="ProtNLM"/>
    </source>
</evidence>
<evidence type="ECO:0000256" key="4">
    <source>
        <dbReference type="ARBA" id="ARBA00022776"/>
    </source>
</evidence>
<dbReference type="InterPro" id="IPR046794">
    <property type="entry name" value="Apc1_MidN"/>
</dbReference>
<keyword evidence="11" id="KW-1185">Reference proteome</keyword>
<dbReference type="InterPro" id="IPR041221">
    <property type="entry name" value="APC1_C"/>
</dbReference>
<name>A0ABR0A9X4_9CRUS</name>
<evidence type="ECO:0000259" key="8">
    <source>
        <dbReference type="Pfam" id="PF20518"/>
    </source>
</evidence>
<reference evidence="10 11" key="1">
    <citation type="journal article" date="2023" name="Nucleic Acids Res.">
        <title>The hologenome of Daphnia magna reveals possible DNA methylation and microbiome-mediated evolution of the host genome.</title>
        <authorList>
            <person name="Chaturvedi A."/>
            <person name="Li X."/>
            <person name="Dhandapani V."/>
            <person name="Marshall H."/>
            <person name="Kissane S."/>
            <person name="Cuenca-Cambronero M."/>
            <person name="Asole G."/>
            <person name="Calvet F."/>
            <person name="Ruiz-Romero M."/>
            <person name="Marangio P."/>
            <person name="Guigo R."/>
            <person name="Rago D."/>
            <person name="Mirbahai L."/>
            <person name="Eastwood N."/>
            <person name="Colbourne J.K."/>
            <person name="Zhou J."/>
            <person name="Mallon E."/>
            <person name="Orsini L."/>
        </authorList>
    </citation>
    <scope>NUCLEOTIDE SEQUENCE [LARGE SCALE GENOMIC DNA]</scope>
    <source>
        <strain evidence="10">LRV0_1</strain>
    </source>
</reference>
<evidence type="ECO:0000259" key="9">
    <source>
        <dbReference type="Pfam" id="PF21282"/>
    </source>
</evidence>
<dbReference type="InterPro" id="IPR024990">
    <property type="entry name" value="Apc1"/>
</dbReference>
<dbReference type="InterPro" id="IPR011989">
    <property type="entry name" value="ARM-like"/>
</dbReference>
<gene>
    <name evidence="10" type="ORF">OUZ56_007429</name>
</gene>
<dbReference type="Pfam" id="PF20518">
    <property type="entry name" value="Apc1_MidN"/>
    <property type="match status" value="1"/>
</dbReference>
<evidence type="ECO:0000259" key="6">
    <source>
        <dbReference type="Pfam" id="PF12859"/>
    </source>
</evidence>
<evidence type="ECO:0000313" key="10">
    <source>
        <dbReference type="EMBL" id="KAK4021941.1"/>
    </source>
</evidence>
<dbReference type="Pfam" id="PF21282">
    <property type="entry name" value="APC1_3rd"/>
    <property type="match status" value="1"/>
</dbReference>
<feature type="domain" description="Anaphase-promoting complex subunit 1 C-terminal" evidence="7">
    <location>
        <begin position="1775"/>
        <end position="1933"/>
    </location>
</feature>
<keyword evidence="3" id="KW-0677">Repeat</keyword>
<comment type="caution">
    <text evidence="10">The sequence shown here is derived from an EMBL/GenBank/DDBJ whole genome shotgun (WGS) entry which is preliminary data.</text>
</comment>
<dbReference type="InterPro" id="IPR048971">
    <property type="entry name" value="Apc1_3rd"/>
</dbReference>
<accession>A0ABR0A9X4</accession>
<dbReference type="EMBL" id="JAOYFB010000037">
    <property type="protein sequence ID" value="KAK4021941.1"/>
    <property type="molecule type" value="Genomic_DNA"/>
</dbReference>
<evidence type="ECO:0000256" key="3">
    <source>
        <dbReference type="ARBA" id="ARBA00022737"/>
    </source>
</evidence>
<dbReference type="PANTHER" id="PTHR12827:SF3">
    <property type="entry name" value="ANAPHASE-PROMOTING COMPLEX SUBUNIT 1"/>
    <property type="match status" value="1"/>
</dbReference>
<dbReference type="Pfam" id="PF12859">
    <property type="entry name" value="ANAPC1"/>
    <property type="match status" value="1"/>
</dbReference>
<feature type="domain" description="Anaphase-promoting complex subunit 1 beta-sandwich" evidence="9">
    <location>
        <begin position="1662"/>
        <end position="1743"/>
    </location>
</feature>
<organism evidence="10 11">
    <name type="scientific">Daphnia magna</name>
    <dbReference type="NCBI Taxonomy" id="35525"/>
    <lineage>
        <taxon>Eukaryota</taxon>
        <taxon>Metazoa</taxon>
        <taxon>Ecdysozoa</taxon>
        <taxon>Arthropoda</taxon>
        <taxon>Crustacea</taxon>
        <taxon>Branchiopoda</taxon>
        <taxon>Diplostraca</taxon>
        <taxon>Cladocera</taxon>
        <taxon>Anomopoda</taxon>
        <taxon>Daphniidae</taxon>
        <taxon>Daphnia</taxon>
    </lineage>
</organism>
<evidence type="ECO:0000256" key="5">
    <source>
        <dbReference type="ARBA" id="ARBA00023306"/>
    </source>
</evidence>
<keyword evidence="4" id="KW-0498">Mitosis</keyword>